<keyword evidence="2 6" id="KW-0812">Transmembrane</keyword>
<name>A0A8H6IZM3_9PEZI</name>
<keyword evidence="4 6" id="KW-0472">Membrane</keyword>
<accession>A0A8H6IZM3</accession>
<evidence type="ECO:0000256" key="7">
    <source>
        <dbReference type="SAM" id="SignalP"/>
    </source>
</evidence>
<proteinExistence type="predicted"/>
<dbReference type="AlphaFoldDB" id="A0A8H6IZM3"/>
<evidence type="ECO:0000313" key="8">
    <source>
        <dbReference type="EMBL" id="KAF6803331.1"/>
    </source>
</evidence>
<dbReference type="EMBL" id="WIGN01000241">
    <property type="protein sequence ID" value="KAF6803331.1"/>
    <property type="molecule type" value="Genomic_DNA"/>
</dbReference>
<evidence type="ECO:0000256" key="1">
    <source>
        <dbReference type="ARBA" id="ARBA00004167"/>
    </source>
</evidence>
<organism evidence="8 9">
    <name type="scientific">Colletotrichum sojae</name>
    <dbReference type="NCBI Taxonomy" id="2175907"/>
    <lineage>
        <taxon>Eukaryota</taxon>
        <taxon>Fungi</taxon>
        <taxon>Dikarya</taxon>
        <taxon>Ascomycota</taxon>
        <taxon>Pezizomycotina</taxon>
        <taxon>Sordariomycetes</taxon>
        <taxon>Hypocreomycetidae</taxon>
        <taxon>Glomerellales</taxon>
        <taxon>Glomerellaceae</taxon>
        <taxon>Colletotrichum</taxon>
        <taxon>Colletotrichum orchidearum species complex</taxon>
    </lineage>
</organism>
<keyword evidence="3 6" id="KW-1133">Transmembrane helix</keyword>
<protein>
    <submittedName>
        <fullName evidence="8">Uncharacterized protein</fullName>
    </submittedName>
</protein>
<dbReference type="InterPro" id="IPR051694">
    <property type="entry name" value="Immunoregulatory_rcpt-like"/>
</dbReference>
<dbReference type="PANTHER" id="PTHR15549:SF30">
    <property type="entry name" value="MID2 DOMAIN-CONTAINING PROTEIN"/>
    <property type="match status" value="1"/>
</dbReference>
<evidence type="ECO:0000256" key="4">
    <source>
        <dbReference type="ARBA" id="ARBA00023136"/>
    </source>
</evidence>
<dbReference type="GO" id="GO:0071944">
    <property type="term" value="C:cell periphery"/>
    <property type="evidence" value="ECO:0007669"/>
    <property type="project" value="UniProtKB-ARBA"/>
</dbReference>
<dbReference type="GO" id="GO:0016020">
    <property type="term" value="C:membrane"/>
    <property type="evidence" value="ECO:0007669"/>
    <property type="project" value="UniProtKB-SubCell"/>
</dbReference>
<feature type="region of interest" description="Disordered" evidence="5">
    <location>
        <begin position="176"/>
        <end position="206"/>
    </location>
</feature>
<dbReference type="Proteomes" id="UP000652219">
    <property type="component" value="Unassembled WGS sequence"/>
</dbReference>
<keyword evidence="9" id="KW-1185">Reference proteome</keyword>
<evidence type="ECO:0000313" key="9">
    <source>
        <dbReference type="Proteomes" id="UP000652219"/>
    </source>
</evidence>
<evidence type="ECO:0000256" key="6">
    <source>
        <dbReference type="SAM" id="Phobius"/>
    </source>
</evidence>
<evidence type="ECO:0000256" key="5">
    <source>
        <dbReference type="SAM" id="MobiDB-lite"/>
    </source>
</evidence>
<comment type="caution">
    <text evidence="8">The sequence shown here is derived from an EMBL/GenBank/DDBJ whole genome shotgun (WGS) entry which is preliminary data.</text>
</comment>
<gene>
    <name evidence="8" type="ORF">CSOJ01_10971</name>
</gene>
<comment type="subcellular location">
    <subcellularLocation>
        <location evidence="1">Membrane</location>
        <topology evidence="1">Single-pass membrane protein</topology>
    </subcellularLocation>
</comment>
<feature type="region of interest" description="Disordered" evidence="5">
    <location>
        <begin position="266"/>
        <end position="311"/>
    </location>
</feature>
<feature type="transmembrane region" description="Helical" evidence="6">
    <location>
        <begin position="211"/>
        <end position="234"/>
    </location>
</feature>
<reference evidence="8 9" key="1">
    <citation type="journal article" date="2020" name="Phytopathology">
        <title>Genome Sequence Resources of Colletotrichum truncatum, C. plurivorum, C. musicola, and C. sojae: Four Species Pathogenic to Soybean (Glycine max).</title>
        <authorList>
            <person name="Rogerio F."/>
            <person name="Boufleur T.R."/>
            <person name="Ciampi-Guillardi M."/>
            <person name="Sukno S.A."/>
            <person name="Thon M.R."/>
            <person name="Massola Junior N.S."/>
            <person name="Baroncelli R."/>
        </authorList>
    </citation>
    <scope>NUCLEOTIDE SEQUENCE [LARGE SCALE GENOMIC DNA]</scope>
    <source>
        <strain evidence="8 9">LFN0009</strain>
    </source>
</reference>
<feature type="signal peptide" evidence="7">
    <location>
        <begin position="1"/>
        <end position="21"/>
    </location>
</feature>
<evidence type="ECO:0000256" key="2">
    <source>
        <dbReference type="ARBA" id="ARBA00022692"/>
    </source>
</evidence>
<sequence length="311" mass="31887">MIPDLRTVLATLLVGTRAVAAQECAYEGGWALRNSGSCPPAAPIECGTGAQPRCCPSGYTCTGDGDYVGNYCCKDPLDCRTQSLEYPQCPDPSWTLYGVSGRLDNGGWCCASGTRGSFRDDQYGIALLCLSSAVTVLPVNISWATTVATSSCSTSTSSTSTPVSITSGITTAIDTAGSASATATETGSSSSPSASTDPADSDSSAAMSGGAIAGAAIGGVAGVALLIGGIFFVWRRKRRAAAELAAEPQQNAGWTYGGEAKYAPQQQQFPGELPTQRSHAEMDTNPTTYELDGSLPQELDSTTAGSTPRPK</sequence>
<feature type="compositionally biased region" description="Polar residues" evidence="5">
    <location>
        <begin position="299"/>
        <end position="311"/>
    </location>
</feature>
<evidence type="ECO:0000256" key="3">
    <source>
        <dbReference type="ARBA" id="ARBA00022989"/>
    </source>
</evidence>
<keyword evidence="7" id="KW-0732">Signal</keyword>
<feature type="chain" id="PRO_5034671069" evidence="7">
    <location>
        <begin position="22"/>
        <end position="311"/>
    </location>
</feature>
<dbReference type="PANTHER" id="PTHR15549">
    <property type="entry name" value="PAIRED IMMUNOGLOBULIN-LIKE TYPE 2 RECEPTOR"/>
    <property type="match status" value="1"/>
</dbReference>